<organism evidence="2 3">
    <name type="scientific">Alteromonas oceani</name>
    <dbReference type="NCBI Taxonomy" id="2071609"/>
    <lineage>
        <taxon>Bacteria</taxon>
        <taxon>Pseudomonadati</taxon>
        <taxon>Pseudomonadota</taxon>
        <taxon>Gammaproteobacteria</taxon>
        <taxon>Alteromonadales</taxon>
        <taxon>Alteromonadaceae</taxon>
        <taxon>Alteromonas/Salinimonas group</taxon>
        <taxon>Alteromonas</taxon>
    </lineage>
</organism>
<gene>
    <name evidence="2" type="ORF">ACFOEW_00745</name>
</gene>
<dbReference type="EMBL" id="JBHRSX010000005">
    <property type="protein sequence ID" value="MFC3200348.1"/>
    <property type="molecule type" value="Genomic_DNA"/>
</dbReference>
<keyword evidence="2" id="KW-0328">Glycosyltransferase</keyword>
<keyword evidence="3" id="KW-1185">Reference proteome</keyword>
<dbReference type="Proteomes" id="UP001595477">
    <property type="component" value="Unassembled WGS sequence"/>
</dbReference>
<dbReference type="Pfam" id="PF00534">
    <property type="entry name" value="Glycos_transf_1"/>
    <property type="match status" value="1"/>
</dbReference>
<evidence type="ECO:0000313" key="3">
    <source>
        <dbReference type="Proteomes" id="UP001595477"/>
    </source>
</evidence>
<accession>A0ABV7JVR4</accession>
<evidence type="ECO:0000259" key="1">
    <source>
        <dbReference type="Pfam" id="PF00534"/>
    </source>
</evidence>
<proteinExistence type="predicted"/>
<dbReference type="SUPFAM" id="SSF53756">
    <property type="entry name" value="UDP-Glycosyltransferase/glycogen phosphorylase"/>
    <property type="match status" value="1"/>
</dbReference>
<comment type="caution">
    <text evidence="2">The sequence shown here is derived from an EMBL/GenBank/DDBJ whole genome shotgun (WGS) entry which is preliminary data.</text>
</comment>
<dbReference type="InterPro" id="IPR001296">
    <property type="entry name" value="Glyco_trans_1"/>
</dbReference>
<reference evidence="3" key="1">
    <citation type="journal article" date="2019" name="Int. J. Syst. Evol. Microbiol.">
        <title>The Global Catalogue of Microorganisms (GCM) 10K type strain sequencing project: providing services to taxonomists for standard genome sequencing and annotation.</title>
        <authorList>
            <consortium name="The Broad Institute Genomics Platform"/>
            <consortium name="The Broad Institute Genome Sequencing Center for Infectious Disease"/>
            <person name="Wu L."/>
            <person name="Ma J."/>
        </authorList>
    </citation>
    <scope>NUCLEOTIDE SEQUENCE [LARGE SCALE GENOMIC DNA]</scope>
    <source>
        <strain evidence="3">KCTC 52449</strain>
    </source>
</reference>
<evidence type="ECO:0000313" key="2">
    <source>
        <dbReference type="EMBL" id="MFC3200348.1"/>
    </source>
</evidence>
<dbReference type="EC" id="2.4.-.-" evidence="2"/>
<dbReference type="PANTHER" id="PTHR12526:SF630">
    <property type="entry name" value="GLYCOSYLTRANSFERASE"/>
    <property type="match status" value="1"/>
</dbReference>
<dbReference type="PANTHER" id="PTHR12526">
    <property type="entry name" value="GLYCOSYLTRANSFERASE"/>
    <property type="match status" value="1"/>
</dbReference>
<protein>
    <submittedName>
        <fullName evidence="2">Glycosyltransferase</fullName>
        <ecNumber evidence="2">2.4.-.-</ecNumber>
    </submittedName>
</protein>
<dbReference type="Gene3D" id="3.40.50.2000">
    <property type="entry name" value="Glycogen Phosphorylase B"/>
    <property type="match status" value="2"/>
</dbReference>
<keyword evidence="2" id="KW-0808">Transferase</keyword>
<name>A0ABV7JVR4_9ALTE</name>
<feature type="domain" description="Glycosyl transferase family 1" evidence="1">
    <location>
        <begin position="354"/>
        <end position="499"/>
    </location>
</feature>
<sequence length="529" mass="58657">MNALTPQLFQEALHSQKRVFAWGVAAILPYVIQQYGFIFAGIIDGQLQDESAESTGLRYGLNVYSPTVLKEYNSNEVIIIVVADIRQFGVAISKQIEALGDYTFCYLDKPVQQLLSSVSIPDFTFAPNTTGDDLAAPDCVCLCIPSLSFGGAERQMYLVAKGFVQLGYRVHLITWTPSRPSDWLDELIAMGIRHQSVATVRETVDSTADFSPQSVANEIAPLLMAKEFYLLERLCHLLGQIRPSKLISFMDQTNIFAGLAACITDVPKIVLSVRSAKPDIYHTLPHYLTLNDISRLYQRVLSHPAVTLYANAGAASAYYQQWLSLNAPLPVIDNACELHPVGQDESVEHLLVSYKRGPLICAAMRLTEVKNPLLYIDIIQGIIQAIPDAKAILLGDGDMREEVEERIRSLGLSDRVMLPGNVSNVHEYFHYADLFIQTSVVEGYPNALVEALLYGCQAVATDVGDTKRVMTKFGFKDQVFKSQNSNQAVNIAVSLLSREQKDAAADAPQLQHLRDEMLPTRVCERIVNL</sequence>
<dbReference type="RefSeq" id="WP_123326603.1">
    <property type="nucleotide sequence ID" value="NZ_JBHRSX010000005.1"/>
</dbReference>
<dbReference type="GO" id="GO:0016757">
    <property type="term" value="F:glycosyltransferase activity"/>
    <property type="evidence" value="ECO:0007669"/>
    <property type="project" value="UniProtKB-KW"/>
</dbReference>